<dbReference type="Gene3D" id="2.20.25.240">
    <property type="match status" value="1"/>
</dbReference>
<dbReference type="Proteomes" id="UP001314205">
    <property type="component" value="Unassembled WGS sequence"/>
</dbReference>
<dbReference type="AlphaFoldDB" id="A0AAV1KBD9"/>
<keyword evidence="6" id="KW-1185">Reference proteome</keyword>
<evidence type="ECO:0000259" key="4">
    <source>
        <dbReference type="Pfam" id="PF04500"/>
    </source>
</evidence>
<dbReference type="EMBL" id="CAVLGL010000002">
    <property type="protein sequence ID" value="CAK1579182.1"/>
    <property type="molecule type" value="Genomic_DNA"/>
</dbReference>
<keyword evidence="2" id="KW-0863">Zinc-finger</keyword>
<evidence type="ECO:0000256" key="2">
    <source>
        <dbReference type="ARBA" id="ARBA00022771"/>
    </source>
</evidence>
<dbReference type="GO" id="GO:0008270">
    <property type="term" value="F:zinc ion binding"/>
    <property type="evidence" value="ECO:0007669"/>
    <property type="project" value="UniProtKB-KW"/>
</dbReference>
<organism evidence="5 6">
    <name type="scientific">Parnassius mnemosyne</name>
    <name type="common">clouded apollo</name>
    <dbReference type="NCBI Taxonomy" id="213953"/>
    <lineage>
        <taxon>Eukaryota</taxon>
        <taxon>Metazoa</taxon>
        <taxon>Ecdysozoa</taxon>
        <taxon>Arthropoda</taxon>
        <taxon>Hexapoda</taxon>
        <taxon>Insecta</taxon>
        <taxon>Pterygota</taxon>
        <taxon>Neoptera</taxon>
        <taxon>Endopterygota</taxon>
        <taxon>Lepidoptera</taxon>
        <taxon>Glossata</taxon>
        <taxon>Ditrysia</taxon>
        <taxon>Papilionoidea</taxon>
        <taxon>Papilionidae</taxon>
        <taxon>Parnassiinae</taxon>
        <taxon>Parnassini</taxon>
        <taxon>Parnassius</taxon>
        <taxon>Driopa</taxon>
    </lineage>
</organism>
<feature type="domain" description="FLYWCH-type" evidence="4">
    <location>
        <begin position="8"/>
        <end position="67"/>
    </location>
</feature>
<name>A0AAV1KBD9_9NEOP</name>
<dbReference type="InterPro" id="IPR007588">
    <property type="entry name" value="Znf_FLYWCH"/>
</dbReference>
<reference evidence="5 6" key="1">
    <citation type="submission" date="2023-11" db="EMBL/GenBank/DDBJ databases">
        <authorList>
            <person name="Hedman E."/>
            <person name="Englund M."/>
            <person name="Stromberg M."/>
            <person name="Nyberg Akerstrom W."/>
            <person name="Nylinder S."/>
            <person name="Jareborg N."/>
            <person name="Kallberg Y."/>
            <person name="Kronander E."/>
        </authorList>
    </citation>
    <scope>NUCLEOTIDE SEQUENCE [LARGE SCALE GENOMIC DNA]</scope>
</reference>
<comment type="caution">
    <text evidence="5">The sequence shown here is derived from an EMBL/GenBank/DDBJ whole genome shotgun (WGS) entry which is preliminary data.</text>
</comment>
<protein>
    <recommendedName>
        <fullName evidence="4">FLYWCH-type domain-containing protein</fullName>
    </recommendedName>
</protein>
<keyword evidence="3" id="KW-0862">Zinc</keyword>
<gene>
    <name evidence="5" type="ORF">PARMNEM_LOCUS1160</name>
</gene>
<evidence type="ECO:0000313" key="5">
    <source>
        <dbReference type="EMBL" id="CAK1579182.1"/>
    </source>
</evidence>
<evidence type="ECO:0000313" key="6">
    <source>
        <dbReference type="Proteomes" id="UP001314205"/>
    </source>
</evidence>
<dbReference type="Pfam" id="PF04500">
    <property type="entry name" value="FLYWCH"/>
    <property type="match status" value="1"/>
</dbReference>
<sequence>MKFTDIEYVVSCRGNPMIIFEGVNFTKERSRGVVTRWVCGRKRRLQCNASLTTVDGVVVKTYGTHNHS</sequence>
<keyword evidence="1" id="KW-0479">Metal-binding</keyword>
<evidence type="ECO:0000256" key="1">
    <source>
        <dbReference type="ARBA" id="ARBA00022723"/>
    </source>
</evidence>
<accession>A0AAV1KBD9</accession>
<proteinExistence type="predicted"/>
<evidence type="ECO:0000256" key="3">
    <source>
        <dbReference type="ARBA" id="ARBA00022833"/>
    </source>
</evidence>